<evidence type="ECO:0000313" key="3">
    <source>
        <dbReference type="Proteomes" id="UP000005953"/>
    </source>
</evidence>
<name>A4BGG0_9GAMM</name>
<feature type="domain" description="YdhG-like" evidence="1">
    <location>
        <begin position="20"/>
        <end position="113"/>
    </location>
</feature>
<dbReference type="Gene3D" id="3.90.1150.200">
    <property type="match status" value="1"/>
</dbReference>
<evidence type="ECO:0000259" key="1">
    <source>
        <dbReference type="Pfam" id="PF08818"/>
    </source>
</evidence>
<dbReference type="AlphaFoldDB" id="A4BGG0"/>
<protein>
    <recommendedName>
        <fullName evidence="1">YdhG-like domain-containing protein</fullName>
    </recommendedName>
</protein>
<organism evidence="2 3">
    <name type="scientific">Reinekea blandensis MED297</name>
    <dbReference type="NCBI Taxonomy" id="314283"/>
    <lineage>
        <taxon>Bacteria</taxon>
        <taxon>Pseudomonadati</taxon>
        <taxon>Pseudomonadota</taxon>
        <taxon>Gammaproteobacteria</taxon>
        <taxon>Oceanospirillales</taxon>
        <taxon>Saccharospirillaceae</taxon>
        <taxon>Reinekea</taxon>
    </lineage>
</organism>
<keyword evidence="3" id="KW-1185">Reference proteome</keyword>
<dbReference type="Proteomes" id="UP000005953">
    <property type="component" value="Unassembled WGS sequence"/>
</dbReference>
<comment type="caution">
    <text evidence="2">The sequence shown here is derived from an EMBL/GenBank/DDBJ whole genome shotgun (WGS) entry which is preliminary data.</text>
</comment>
<dbReference type="Pfam" id="PF08818">
    <property type="entry name" value="DUF1801"/>
    <property type="match status" value="1"/>
</dbReference>
<dbReference type="SUPFAM" id="SSF159888">
    <property type="entry name" value="YdhG-like"/>
    <property type="match status" value="1"/>
</dbReference>
<evidence type="ECO:0000313" key="2">
    <source>
        <dbReference type="EMBL" id="EAR08766.1"/>
    </source>
</evidence>
<sequence>MERSSEVDAYIANQPQKTSEALSEIREYIWEAAPHVSEHMNYKIPAFALIEGGKREQQIMIAGYAKHIGFYPHPDTIEAFQERLSEFKYAKGSIQFPLNKPLPKQLIIEMVKFRNAQVRG</sequence>
<dbReference type="STRING" id="314283.MED297_08881"/>
<reference evidence="2 3" key="1">
    <citation type="submission" date="2006-02" db="EMBL/GenBank/DDBJ databases">
        <authorList>
            <person name="Pinhassi J."/>
            <person name="Pedros-Alio C."/>
            <person name="Ferriera S."/>
            <person name="Johnson J."/>
            <person name="Kravitz S."/>
            <person name="Halpern A."/>
            <person name="Remington K."/>
            <person name="Beeson K."/>
            <person name="Tran B."/>
            <person name="Rogers Y.-H."/>
            <person name="Friedman R."/>
            <person name="Venter J.C."/>
        </authorList>
    </citation>
    <scope>NUCLEOTIDE SEQUENCE [LARGE SCALE GENOMIC DNA]</scope>
    <source>
        <strain evidence="2 3">MED297</strain>
    </source>
</reference>
<dbReference type="InterPro" id="IPR014922">
    <property type="entry name" value="YdhG-like"/>
</dbReference>
<accession>A4BGG0</accession>
<dbReference type="RefSeq" id="WP_008045964.1">
    <property type="nucleotide sequence ID" value="NZ_CH724152.1"/>
</dbReference>
<dbReference type="OrthoDB" id="9811812at2"/>
<dbReference type="HOGENOM" id="CLU_128703_1_0_6"/>
<proteinExistence type="predicted"/>
<dbReference type="EMBL" id="AAOE01000016">
    <property type="protein sequence ID" value="EAR08766.1"/>
    <property type="molecule type" value="Genomic_DNA"/>
</dbReference>
<gene>
    <name evidence="2" type="ORF">MED297_08881</name>
</gene>